<accession>E7FRZ7</accession>
<name>E7FRZ7_9LACO</name>
<comment type="caution">
    <text evidence="1">The sequence shown here is derived from an EMBL/GenBank/DDBJ whole genome shotgun (WGS) entry which is preliminary data.</text>
</comment>
<dbReference type="EMBL" id="ACGS02000044">
    <property type="protein sequence ID" value="EFZ34279.1"/>
    <property type="molecule type" value="Genomic_DNA"/>
</dbReference>
<evidence type="ECO:0000313" key="2">
    <source>
        <dbReference type="Proteomes" id="UP000004099"/>
    </source>
</evidence>
<dbReference type="HOGENOM" id="CLU_2898641_0_0_9"/>
<sequence>MMHSKVVQADDIQLLLLYQNANAYVYLEMSIDRNRMHMYRYDTRYSMLFSNQLKLMAELVSP</sequence>
<evidence type="ECO:0000313" key="1">
    <source>
        <dbReference type="EMBL" id="EFZ34279.1"/>
    </source>
</evidence>
<organism evidence="1 2">
    <name type="scientific">Ligilactobacillus ruminis ATCC 25644</name>
    <dbReference type="NCBI Taxonomy" id="525362"/>
    <lineage>
        <taxon>Bacteria</taxon>
        <taxon>Bacillati</taxon>
        <taxon>Bacillota</taxon>
        <taxon>Bacilli</taxon>
        <taxon>Lactobacillales</taxon>
        <taxon>Lactobacillaceae</taxon>
        <taxon>Ligilactobacillus</taxon>
    </lineage>
</organism>
<proteinExistence type="predicted"/>
<gene>
    <name evidence="1" type="ORF">HMPREF0542_11674</name>
</gene>
<protein>
    <submittedName>
        <fullName evidence="1">Uncharacterized protein</fullName>
    </submittedName>
</protein>
<reference evidence="1 2" key="1">
    <citation type="submission" date="2011-01" db="EMBL/GenBank/DDBJ databases">
        <authorList>
            <person name="Muzny D."/>
            <person name="Qin X."/>
            <person name="Buhay C."/>
            <person name="Dugan-Rocha S."/>
            <person name="Ding Y."/>
            <person name="Chen G."/>
            <person name="Hawes A."/>
            <person name="Holder M."/>
            <person name="Jhangiani S."/>
            <person name="Johnson A."/>
            <person name="Khan Z."/>
            <person name="Li Z."/>
            <person name="Liu W."/>
            <person name="Liu X."/>
            <person name="Perez L."/>
            <person name="Shen H."/>
            <person name="Wang Q."/>
            <person name="Watt J."/>
            <person name="Xi L."/>
            <person name="Xin Y."/>
            <person name="Zhou J."/>
            <person name="Deng J."/>
            <person name="Jiang H."/>
            <person name="Liu Y."/>
            <person name="Qu J."/>
            <person name="Song X.-Z."/>
            <person name="Zhang L."/>
            <person name="Villasana D."/>
            <person name="Johnson A."/>
            <person name="Liu J."/>
            <person name="Liyanage D."/>
            <person name="Lorensuhewa L."/>
            <person name="Robinson T."/>
            <person name="Song A."/>
            <person name="Song B.-B."/>
            <person name="Dinh H."/>
            <person name="Thornton R."/>
            <person name="Coyle M."/>
            <person name="Francisco L."/>
            <person name="Jackson L."/>
            <person name="Javaid M."/>
            <person name="Korchina V."/>
            <person name="Kovar C."/>
            <person name="Mata R."/>
            <person name="Mathew T."/>
            <person name="Ngo R."/>
            <person name="Nguyen L."/>
            <person name="Nguyen N."/>
            <person name="Okwuonu G."/>
            <person name="Ongeri F."/>
            <person name="Pham C."/>
            <person name="Simmons D."/>
            <person name="Wilczek-Boney K."/>
            <person name="Hale W."/>
            <person name="Jakkamsetti A."/>
            <person name="Pham P."/>
            <person name="Ruth R."/>
            <person name="San Lucas F."/>
            <person name="Warren J."/>
            <person name="Zhang J."/>
            <person name="Zhao Z."/>
            <person name="Zhou C."/>
            <person name="Zhu D."/>
            <person name="Lee S."/>
            <person name="Bess C."/>
            <person name="Blankenburg K."/>
            <person name="Forbes L."/>
            <person name="Fu Q."/>
            <person name="Gubbala S."/>
            <person name="Hirani K."/>
            <person name="Jayaseelan J.C."/>
            <person name="Lara F."/>
            <person name="Munidasa M."/>
            <person name="Palculict T."/>
            <person name="Patil S."/>
            <person name="Pu L.-L."/>
            <person name="Saada N."/>
            <person name="Tang L."/>
            <person name="Weissenberger G."/>
            <person name="Zhu Y."/>
            <person name="Hemphill L."/>
            <person name="Shang Y."/>
            <person name="Youmans B."/>
            <person name="Ayvaz T."/>
            <person name="Ross M."/>
            <person name="Santibanez J."/>
            <person name="Aqrawi P."/>
            <person name="Gross S."/>
            <person name="Joshi V."/>
            <person name="Fowler G."/>
            <person name="Nazareth L."/>
            <person name="Reid J."/>
            <person name="Worley K."/>
            <person name="Petrosino J."/>
            <person name="Highlander S."/>
            <person name="Gibbs R."/>
        </authorList>
    </citation>
    <scope>NUCLEOTIDE SEQUENCE [LARGE SCALE GENOMIC DNA]</scope>
    <source>
        <strain evidence="1 2">ATCC 25644</strain>
    </source>
</reference>
<dbReference type="AlphaFoldDB" id="E7FRZ7"/>
<dbReference type="Proteomes" id="UP000004099">
    <property type="component" value="Unassembled WGS sequence"/>
</dbReference>